<sequence length="74" mass="7795">MSATSRPARSCAVDDCTRLTRSAAGRCADHRPQNVPTVTRVTGGMIAIDGRCHTPAEALELANRLADALATTED</sequence>
<proteinExistence type="predicted"/>
<protein>
    <submittedName>
        <fullName evidence="1">Uncharacterized protein</fullName>
    </submittedName>
</protein>
<dbReference type="AlphaFoldDB" id="A0AA97CWS7"/>
<reference evidence="1" key="1">
    <citation type="submission" date="2023-06" db="EMBL/GenBank/DDBJ databases">
        <title>Gordonia sp. nov. and Pseudochrobactrum sp. nov., two species isolated from the burying beetle Nicrophorus vespilloides.</title>
        <authorList>
            <person name="Poehlein A."/>
            <person name="Guzman J."/>
            <person name="Daniel R."/>
            <person name="Vilcinskas A."/>
        </authorList>
    </citation>
    <scope>NUCLEOTIDE SEQUENCE</scope>
    <source>
        <strain evidence="1">MP11Mi</strain>
    </source>
</reference>
<gene>
    <name evidence="1" type="ORF">MP11Mi_16690</name>
</gene>
<evidence type="ECO:0000313" key="1">
    <source>
        <dbReference type="EMBL" id="WOC12579.1"/>
    </source>
</evidence>
<dbReference type="EMBL" id="CP128986">
    <property type="protein sequence ID" value="WOC12579.1"/>
    <property type="molecule type" value="Genomic_DNA"/>
</dbReference>
<organism evidence="1">
    <name type="scientific">Gordonia sp. MP11Mi</name>
    <dbReference type="NCBI Taxonomy" id="3022769"/>
    <lineage>
        <taxon>Bacteria</taxon>
        <taxon>Bacillati</taxon>
        <taxon>Actinomycetota</taxon>
        <taxon>Actinomycetes</taxon>
        <taxon>Mycobacteriales</taxon>
        <taxon>Gordoniaceae</taxon>
        <taxon>Gordonia</taxon>
    </lineage>
</organism>
<accession>A0AA97CWS7</accession>
<name>A0AA97CWS7_9ACTN</name>